<accession>A0AAN6VKD3</accession>
<evidence type="ECO:0000256" key="1">
    <source>
        <dbReference type="SAM" id="MobiDB-lite"/>
    </source>
</evidence>
<feature type="region of interest" description="Disordered" evidence="1">
    <location>
        <begin position="1"/>
        <end position="33"/>
    </location>
</feature>
<reference evidence="2" key="2">
    <citation type="submission" date="2023-05" db="EMBL/GenBank/DDBJ databases">
        <authorList>
            <consortium name="Lawrence Berkeley National Laboratory"/>
            <person name="Steindorff A."/>
            <person name="Hensen N."/>
            <person name="Bonometti L."/>
            <person name="Westerberg I."/>
            <person name="Brannstrom I.O."/>
            <person name="Guillou S."/>
            <person name="Cros-Aarteil S."/>
            <person name="Calhoun S."/>
            <person name="Haridas S."/>
            <person name="Kuo A."/>
            <person name="Mondo S."/>
            <person name="Pangilinan J."/>
            <person name="Riley R."/>
            <person name="Labutti K."/>
            <person name="Andreopoulos B."/>
            <person name="Lipzen A."/>
            <person name="Chen C."/>
            <person name="Yanf M."/>
            <person name="Daum C."/>
            <person name="Ng V."/>
            <person name="Clum A."/>
            <person name="Ohm R."/>
            <person name="Martin F."/>
            <person name="Silar P."/>
            <person name="Natvig D."/>
            <person name="Lalanne C."/>
            <person name="Gautier V."/>
            <person name="Ament-Velasquez S.L."/>
            <person name="Kruys A."/>
            <person name="Hutchinson M.I."/>
            <person name="Powell A.J."/>
            <person name="Barry K."/>
            <person name="Miller A.N."/>
            <person name="Grigoriev I.V."/>
            <person name="Debuchy R."/>
            <person name="Gladieux P."/>
            <person name="Thoren M.H."/>
            <person name="Johannesson H."/>
        </authorList>
    </citation>
    <scope>NUCLEOTIDE SEQUENCE</scope>
    <source>
        <strain evidence="2">CBS 538.74</strain>
    </source>
</reference>
<dbReference type="EMBL" id="MU856949">
    <property type="protein sequence ID" value="KAK4153167.1"/>
    <property type="molecule type" value="Genomic_DNA"/>
</dbReference>
<protein>
    <submittedName>
        <fullName evidence="2">Uncharacterized protein</fullName>
    </submittedName>
</protein>
<keyword evidence="3" id="KW-1185">Reference proteome</keyword>
<proteinExistence type="predicted"/>
<evidence type="ECO:0000313" key="2">
    <source>
        <dbReference type="EMBL" id="KAK4153167.1"/>
    </source>
</evidence>
<organism evidence="2 3">
    <name type="scientific">Chaetomidium leptoderma</name>
    <dbReference type="NCBI Taxonomy" id="669021"/>
    <lineage>
        <taxon>Eukaryota</taxon>
        <taxon>Fungi</taxon>
        <taxon>Dikarya</taxon>
        <taxon>Ascomycota</taxon>
        <taxon>Pezizomycotina</taxon>
        <taxon>Sordariomycetes</taxon>
        <taxon>Sordariomycetidae</taxon>
        <taxon>Sordariales</taxon>
        <taxon>Chaetomiaceae</taxon>
        <taxon>Chaetomidium</taxon>
    </lineage>
</organism>
<comment type="caution">
    <text evidence="2">The sequence shown here is derived from an EMBL/GenBank/DDBJ whole genome shotgun (WGS) entry which is preliminary data.</text>
</comment>
<reference evidence="2" key="1">
    <citation type="journal article" date="2023" name="Mol. Phylogenet. Evol.">
        <title>Genome-scale phylogeny and comparative genomics of the fungal order Sordariales.</title>
        <authorList>
            <person name="Hensen N."/>
            <person name="Bonometti L."/>
            <person name="Westerberg I."/>
            <person name="Brannstrom I.O."/>
            <person name="Guillou S."/>
            <person name="Cros-Aarteil S."/>
            <person name="Calhoun S."/>
            <person name="Haridas S."/>
            <person name="Kuo A."/>
            <person name="Mondo S."/>
            <person name="Pangilinan J."/>
            <person name="Riley R."/>
            <person name="LaButti K."/>
            <person name="Andreopoulos B."/>
            <person name="Lipzen A."/>
            <person name="Chen C."/>
            <person name="Yan M."/>
            <person name="Daum C."/>
            <person name="Ng V."/>
            <person name="Clum A."/>
            <person name="Steindorff A."/>
            <person name="Ohm R.A."/>
            <person name="Martin F."/>
            <person name="Silar P."/>
            <person name="Natvig D.O."/>
            <person name="Lalanne C."/>
            <person name="Gautier V."/>
            <person name="Ament-Velasquez S.L."/>
            <person name="Kruys A."/>
            <person name="Hutchinson M.I."/>
            <person name="Powell A.J."/>
            <person name="Barry K."/>
            <person name="Miller A.N."/>
            <person name="Grigoriev I.V."/>
            <person name="Debuchy R."/>
            <person name="Gladieux P."/>
            <person name="Hiltunen Thoren M."/>
            <person name="Johannesson H."/>
        </authorList>
    </citation>
    <scope>NUCLEOTIDE SEQUENCE</scope>
    <source>
        <strain evidence="2">CBS 538.74</strain>
    </source>
</reference>
<dbReference type="Proteomes" id="UP001302745">
    <property type="component" value="Unassembled WGS sequence"/>
</dbReference>
<evidence type="ECO:0000313" key="3">
    <source>
        <dbReference type="Proteomes" id="UP001302745"/>
    </source>
</evidence>
<dbReference type="AlphaFoldDB" id="A0AAN6VKD3"/>
<sequence>MTRRRVRQDDLYEYSDGSNWSDGESSSNEDDDEVFDVEADNNEYETDLPDIDDFDPNDIDVEDAAKLFEGNLYPPEYYVRGIHEFKESAFDGQD</sequence>
<feature type="compositionally biased region" description="Low complexity" evidence="1">
    <location>
        <begin position="15"/>
        <end position="26"/>
    </location>
</feature>
<name>A0AAN6VKD3_9PEZI</name>
<gene>
    <name evidence="2" type="ORF">C8A00DRAFT_34110</name>
</gene>